<dbReference type="AlphaFoldDB" id="A0A448WCE5"/>
<evidence type="ECO:0000256" key="2">
    <source>
        <dbReference type="ARBA" id="ARBA00022801"/>
    </source>
</evidence>
<keyword evidence="3" id="KW-0812">Transmembrane</keyword>
<dbReference type="InterPro" id="IPR000407">
    <property type="entry name" value="GDA1_CD39_NTPase"/>
</dbReference>
<gene>
    <name evidence="4" type="ORF">PXEA_LOCUS1843</name>
</gene>
<keyword evidence="2" id="KW-0378">Hydrolase</keyword>
<dbReference type="GO" id="GO:0016787">
    <property type="term" value="F:hydrolase activity"/>
    <property type="evidence" value="ECO:0007669"/>
    <property type="project" value="UniProtKB-KW"/>
</dbReference>
<sequence length="291" mass="32234">MFELLCFKAAWMMNVLHIGLEFPEDYSKLRPINDLNGAEVQWSLGALLHLLRFYPLKFLASADSTSAWPFSLIMLVTFGFLLFIIIGIAISAALRRRRRLLLPLRGLIGRTSSQAGALGDPYFLPATTTLHTNANVLSASTSSTSRRPMIRIRNWRWIFGNGRKPLDLERGLRATGCLEGGTSKCVEDTGMTLMASQPIWGDHDRHQMLVTNGEIEAPISASSGPLATVVSDTTSNIAIRRWLPSLDIDKGDEANALLLTLPDRFLGSSDVPHDREVVDRVSDYSPASIRR</sequence>
<dbReference type="EMBL" id="CAAALY010003886">
    <property type="protein sequence ID" value="VEL08403.1"/>
    <property type="molecule type" value="Genomic_DNA"/>
</dbReference>
<keyword evidence="3" id="KW-1133">Transmembrane helix</keyword>
<keyword evidence="3" id="KW-0472">Membrane</keyword>
<dbReference type="Proteomes" id="UP000784294">
    <property type="component" value="Unassembled WGS sequence"/>
</dbReference>
<proteinExistence type="inferred from homology"/>
<dbReference type="OrthoDB" id="6281657at2759"/>
<protein>
    <submittedName>
        <fullName evidence="4">Uncharacterized protein</fullName>
    </submittedName>
</protein>
<dbReference type="Pfam" id="PF01150">
    <property type="entry name" value="GDA1_CD39"/>
    <property type="match status" value="1"/>
</dbReference>
<comment type="similarity">
    <text evidence="1">Belongs to the GDA1/CD39 NTPase family.</text>
</comment>
<keyword evidence="5" id="KW-1185">Reference proteome</keyword>
<organism evidence="4 5">
    <name type="scientific">Protopolystoma xenopodis</name>
    <dbReference type="NCBI Taxonomy" id="117903"/>
    <lineage>
        <taxon>Eukaryota</taxon>
        <taxon>Metazoa</taxon>
        <taxon>Spiralia</taxon>
        <taxon>Lophotrochozoa</taxon>
        <taxon>Platyhelminthes</taxon>
        <taxon>Monogenea</taxon>
        <taxon>Polyopisthocotylea</taxon>
        <taxon>Polystomatidea</taxon>
        <taxon>Polystomatidae</taxon>
        <taxon>Protopolystoma</taxon>
    </lineage>
</organism>
<evidence type="ECO:0000256" key="3">
    <source>
        <dbReference type="SAM" id="Phobius"/>
    </source>
</evidence>
<evidence type="ECO:0000313" key="5">
    <source>
        <dbReference type="Proteomes" id="UP000784294"/>
    </source>
</evidence>
<evidence type="ECO:0000313" key="4">
    <source>
        <dbReference type="EMBL" id="VEL08403.1"/>
    </source>
</evidence>
<feature type="transmembrane region" description="Helical" evidence="3">
    <location>
        <begin position="67"/>
        <end position="94"/>
    </location>
</feature>
<name>A0A448WCE5_9PLAT</name>
<accession>A0A448WCE5</accession>
<reference evidence="4" key="1">
    <citation type="submission" date="2018-11" db="EMBL/GenBank/DDBJ databases">
        <authorList>
            <consortium name="Pathogen Informatics"/>
        </authorList>
    </citation>
    <scope>NUCLEOTIDE SEQUENCE</scope>
</reference>
<evidence type="ECO:0000256" key="1">
    <source>
        <dbReference type="ARBA" id="ARBA00009283"/>
    </source>
</evidence>
<comment type="caution">
    <text evidence="4">The sequence shown here is derived from an EMBL/GenBank/DDBJ whole genome shotgun (WGS) entry which is preliminary data.</text>
</comment>